<organism evidence="1 2">
    <name type="scientific">Durusdinium trenchii</name>
    <dbReference type="NCBI Taxonomy" id="1381693"/>
    <lineage>
        <taxon>Eukaryota</taxon>
        <taxon>Sar</taxon>
        <taxon>Alveolata</taxon>
        <taxon>Dinophyceae</taxon>
        <taxon>Suessiales</taxon>
        <taxon>Symbiodiniaceae</taxon>
        <taxon>Durusdinium</taxon>
    </lineage>
</organism>
<protein>
    <submittedName>
        <fullName evidence="1">Uncharacterized protein</fullName>
    </submittedName>
</protein>
<keyword evidence="2" id="KW-1185">Reference proteome</keyword>
<gene>
    <name evidence="1" type="ORF">CCMP2556_LOCUS49845</name>
</gene>
<comment type="caution">
    <text evidence="1">The sequence shown here is derived from an EMBL/GenBank/DDBJ whole genome shotgun (WGS) entry which is preliminary data.</text>
</comment>
<sequence length="194" mass="22689">MRLRRMCEIKPRSKRCHVDTATHEQWKAGGEGREWLELALAESLERVGAHGKKQHKKLRVEFCARVVLVRERMQQKEKEISGSWMTEERMKKSGDFSQESIRSIIQYCEKFPSALIRPWKYDNTIREYFVETETKQTIKESEMIKRTETADLGESFLHWPCCLTQPCSLCQTFNTRFTNATMVIVTGASCGWTT</sequence>
<evidence type="ECO:0000313" key="2">
    <source>
        <dbReference type="Proteomes" id="UP001642484"/>
    </source>
</evidence>
<dbReference type="Proteomes" id="UP001642484">
    <property type="component" value="Unassembled WGS sequence"/>
</dbReference>
<proteinExistence type="predicted"/>
<dbReference type="EMBL" id="CAXAMN010026916">
    <property type="protein sequence ID" value="CAK9106711.1"/>
    <property type="molecule type" value="Genomic_DNA"/>
</dbReference>
<reference evidence="1 2" key="1">
    <citation type="submission" date="2024-02" db="EMBL/GenBank/DDBJ databases">
        <authorList>
            <person name="Chen Y."/>
            <person name="Shah S."/>
            <person name="Dougan E. K."/>
            <person name="Thang M."/>
            <person name="Chan C."/>
        </authorList>
    </citation>
    <scope>NUCLEOTIDE SEQUENCE [LARGE SCALE GENOMIC DNA]</scope>
</reference>
<accession>A0ABP0S301</accession>
<evidence type="ECO:0000313" key="1">
    <source>
        <dbReference type="EMBL" id="CAK9106711.1"/>
    </source>
</evidence>
<name>A0ABP0S301_9DINO</name>